<name>A0AAW0G6F3_9APHY</name>
<dbReference type="EMBL" id="JASBNA010000025">
    <property type="protein sequence ID" value="KAK7684565.1"/>
    <property type="molecule type" value="Genomic_DNA"/>
</dbReference>
<evidence type="ECO:0000313" key="1">
    <source>
        <dbReference type="EMBL" id="KAK7684565.1"/>
    </source>
</evidence>
<accession>A0AAW0G6F3</accession>
<dbReference type="AlphaFoldDB" id="A0AAW0G6F3"/>
<evidence type="ECO:0000313" key="2">
    <source>
        <dbReference type="Proteomes" id="UP001385951"/>
    </source>
</evidence>
<sequence length="137" mass="15791">MQALRSSTSSWAFCDRPFEGIGSYRSRKPTYHASVRLLGYYFNSHPDCFLCMYDKMAAEQTSRPNTSLIGEGVPAPTYQARWDNYMYLMLNSLHGQFYRRCFSVITPSQVFRFQASFSVFPRTVNLPHNSGHRLPPA</sequence>
<reference evidence="1 2" key="1">
    <citation type="submission" date="2022-09" db="EMBL/GenBank/DDBJ databases">
        <authorList>
            <person name="Palmer J.M."/>
        </authorList>
    </citation>
    <scope>NUCLEOTIDE SEQUENCE [LARGE SCALE GENOMIC DNA]</scope>
    <source>
        <strain evidence="1 2">DSM 7382</strain>
    </source>
</reference>
<protein>
    <submittedName>
        <fullName evidence="1">Uncharacterized protein</fullName>
    </submittedName>
</protein>
<comment type="caution">
    <text evidence="1">The sequence shown here is derived from an EMBL/GenBank/DDBJ whole genome shotgun (WGS) entry which is preliminary data.</text>
</comment>
<dbReference type="Proteomes" id="UP001385951">
    <property type="component" value="Unassembled WGS sequence"/>
</dbReference>
<organism evidence="1 2">
    <name type="scientific">Cerrena zonata</name>
    <dbReference type="NCBI Taxonomy" id="2478898"/>
    <lineage>
        <taxon>Eukaryota</taxon>
        <taxon>Fungi</taxon>
        <taxon>Dikarya</taxon>
        <taxon>Basidiomycota</taxon>
        <taxon>Agaricomycotina</taxon>
        <taxon>Agaricomycetes</taxon>
        <taxon>Polyporales</taxon>
        <taxon>Cerrenaceae</taxon>
        <taxon>Cerrena</taxon>
    </lineage>
</organism>
<gene>
    <name evidence="1" type="ORF">QCA50_012512</name>
</gene>
<keyword evidence="2" id="KW-1185">Reference proteome</keyword>
<proteinExistence type="predicted"/>